<dbReference type="EMBL" id="ABCS01000070">
    <property type="protein sequence ID" value="EDM76205.1"/>
    <property type="molecule type" value="Genomic_DNA"/>
</dbReference>
<evidence type="ECO:0000313" key="1">
    <source>
        <dbReference type="EMBL" id="EDM76205.1"/>
    </source>
</evidence>
<evidence type="ECO:0000313" key="2">
    <source>
        <dbReference type="Proteomes" id="UP000005801"/>
    </source>
</evidence>
<accession>A6GD47</accession>
<organism evidence="1 2">
    <name type="scientific">Plesiocystis pacifica SIR-1</name>
    <dbReference type="NCBI Taxonomy" id="391625"/>
    <lineage>
        <taxon>Bacteria</taxon>
        <taxon>Pseudomonadati</taxon>
        <taxon>Myxococcota</taxon>
        <taxon>Polyangia</taxon>
        <taxon>Nannocystales</taxon>
        <taxon>Nannocystaceae</taxon>
        <taxon>Plesiocystis</taxon>
    </lineage>
</organism>
<dbReference type="RefSeq" id="WP_006974638.1">
    <property type="nucleotide sequence ID" value="NZ_ABCS01000070.1"/>
</dbReference>
<comment type="caution">
    <text evidence="1">The sequence shown here is derived from an EMBL/GenBank/DDBJ whole genome shotgun (WGS) entry which is preliminary data.</text>
</comment>
<sequence length="312" mass="34353">MELTRPTESEARAGLRAIKTVLTLEAPINPIEAKLIAAAQRHVLRSQVDVDALAPIEPAELAALVTRSGVREQLMTGMIVAAFTSGDARPRQVEAIEAFRAALDVDLPELADLRLLIEGRLTLLRFDVLRRMYIGEALGEIWRSEGVRGLVDRLARFRGWREEPELAARYLALGELPEGTLGRAYFDHCREGGFAFPGERYGAPEAIAVHDMAHVLGDYGTDAAGELRVAAFTAGFRKREQTLSILLFALAQFDLGVAMVPVAEPELGNLDAEAFLEAFARGAGMRVDLFDGWDMWAVVDQPLEVLRERYGI</sequence>
<proteinExistence type="predicted"/>
<protein>
    <submittedName>
        <fullName evidence="1">Uncharacterized protein</fullName>
    </submittedName>
</protein>
<gene>
    <name evidence="1" type="ORF">PPSIR1_07628</name>
</gene>
<dbReference type="eggNOG" id="COG3793">
    <property type="taxonomic scope" value="Bacteria"/>
</dbReference>
<dbReference type="AlphaFoldDB" id="A6GD47"/>
<dbReference type="OrthoDB" id="9775927at2"/>
<name>A6GD47_9BACT</name>
<reference evidence="1 2" key="1">
    <citation type="submission" date="2007-06" db="EMBL/GenBank/DDBJ databases">
        <authorList>
            <person name="Shimkets L."/>
            <person name="Ferriera S."/>
            <person name="Johnson J."/>
            <person name="Kravitz S."/>
            <person name="Beeson K."/>
            <person name="Sutton G."/>
            <person name="Rogers Y.-H."/>
            <person name="Friedman R."/>
            <person name="Frazier M."/>
            <person name="Venter J.C."/>
        </authorList>
    </citation>
    <scope>NUCLEOTIDE SEQUENCE [LARGE SCALE GENOMIC DNA]</scope>
    <source>
        <strain evidence="1 2">SIR-1</strain>
    </source>
</reference>
<dbReference type="Proteomes" id="UP000005801">
    <property type="component" value="Unassembled WGS sequence"/>
</dbReference>
<keyword evidence="2" id="KW-1185">Reference proteome</keyword>